<dbReference type="SMART" id="SM00860">
    <property type="entry name" value="SMI1_KNR4"/>
    <property type="match status" value="1"/>
</dbReference>
<dbReference type="InterPro" id="IPR051873">
    <property type="entry name" value="KNR4/SMI1_regulator"/>
</dbReference>
<evidence type="ECO:0000259" key="1">
    <source>
        <dbReference type="SMART" id="SM00860"/>
    </source>
</evidence>
<reference evidence="2" key="1">
    <citation type="submission" date="2021-03" db="EMBL/GenBank/DDBJ databases">
        <title>Streptomyces strains.</title>
        <authorList>
            <person name="Lund M.B."/>
            <person name="Toerring T."/>
        </authorList>
    </citation>
    <scope>NUCLEOTIDE SEQUENCE</scope>
    <source>
        <strain evidence="2">JCM 4242</strain>
    </source>
</reference>
<dbReference type="SUPFAM" id="SSF160631">
    <property type="entry name" value="SMI1/KNR4-like"/>
    <property type="match status" value="1"/>
</dbReference>
<dbReference type="Pfam" id="PF09346">
    <property type="entry name" value="SMI1_KNR4"/>
    <property type="match status" value="1"/>
</dbReference>
<dbReference type="PANTHER" id="PTHR47432">
    <property type="entry name" value="CELL WALL ASSEMBLY REGULATOR SMI1"/>
    <property type="match status" value="1"/>
</dbReference>
<accession>A0A939JS43</accession>
<dbReference type="Proteomes" id="UP000664781">
    <property type="component" value="Unassembled WGS sequence"/>
</dbReference>
<organism evidence="2 3">
    <name type="scientific">Streptomyces triculaminicus</name>
    <dbReference type="NCBI Taxonomy" id="2816232"/>
    <lineage>
        <taxon>Bacteria</taxon>
        <taxon>Bacillati</taxon>
        <taxon>Actinomycetota</taxon>
        <taxon>Actinomycetes</taxon>
        <taxon>Kitasatosporales</taxon>
        <taxon>Streptomycetaceae</taxon>
        <taxon>Streptomyces</taxon>
    </lineage>
</organism>
<dbReference type="PANTHER" id="PTHR47432:SF1">
    <property type="entry name" value="CELL WALL ASSEMBLY REGULATOR SMI1"/>
    <property type="match status" value="1"/>
</dbReference>
<evidence type="ECO:0000313" key="3">
    <source>
        <dbReference type="Proteomes" id="UP000664781"/>
    </source>
</evidence>
<dbReference type="InterPro" id="IPR037883">
    <property type="entry name" value="Knr4/Smi1-like_sf"/>
</dbReference>
<dbReference type="RefSeq" id="WP_207248834.1">
    <property type="nucleotide sequence ID" value="NZ_JAFMOF010000007.1"/>
</dbReference>
<feature type="domain" description="Knr4/Smi1-like" evidence="1">
    <location>
        <begin position="29"/>
        <end position="213"/>
    </location>
</feature>
<sequence>MSSVERSWERIEEWLRVNAPDCYAELPGPASDSDIAYAQRVVGVPFPDDLITSLRRHDGSEGVVVIPPVDAMVTAREIAEVYQAAKSDLAYLCERGGLSPDETAREMKKVPRGGGERTFWHRMCVPFARTDGRSHYFVDQAPGPTCGRIGTYDRDDNSTYLDPSSLYASIAVLLEAVADALESDDKIIEFADDDIWEATVEDGRLWWEEWLVGWPEEAGASDAQS</sequence>
<gene>
    <name evidence="2" type="ORF">J1792_32435</name>
</gene>
<name>A0A939JS43_9ACTN</name>
<keyword evidence="3" id="KW-1185">Reference proteome</keyword>
<evidence type="ECO:0000313" key="2">
    <source>
        <dbReference type="EMBL" id="MBO0657253.1"/>
    </source>
</evidence>
<dbReference type="EMBL" id="JAFMOF010000007">
    <property type="protein sequence ID" value="MBO0657253.1"/>
    <property type="molecule type" value="Genomic_DNA"/>
</dbReference>
<proteinExistence type="predicted"/>
<dbReference type="InterPro" id="IPR018958">
    <property type="entry name" value="Knr4/Smi1-like_dom"/>
</dbReference>
<comment type="caution">
    <text evidence="2">The sequence shown here is derived from an EMBL/GenBank/DDBJ whole genome shotgun (WGS) entry which is preliminary data.</text>
</comment>
<protein>
    <submittedName>
        <fullName evidence="2">SMI1/KNR4 family protein</fullName>
    </submittedName>
</protein>
<dbReference type="AlphaFoldDB" id="A0A939JS43"/>